<dbReference type="AlphaFoldDB" id="A0ABD0ZX11"/>
<organism evidence="1 2">
    <name type="scientific">Cardamine amara subsp. amara</name>
    <dbReference type="NCBI Taxonomy" id="228776"/>
    <lineage>
        <taxon>Eukaryota</taxon>
        <taxon>Viridiplantae</taxon>
        <taxon>Streptophyta</taxon>
        <taxon>Embryophyta</taxon>
        <taxon>Tracheophyta</taxon>
        <taxon>Spermatophyta</taxon>
        <taxon>Magnoliopsida</taxon>
        <taxon>eudicotyledons</taxon>
        <taxon>Gunneridae</taxon>
        <taxon>Pentapetalae</taxon>
        <taxon>rosids</taxon>
        <taxon>malvids</taxon>
        <taxon>Brassicales</taxon>
        <taxon>Brassicaceae</taxon>
        <taxon>Cardamineae</taxon>
        <taxon>Cardamine</taxon>
    </lineage>
</organism>
<keyword evidence="2" id="KW-1185">Reference proteome</keyword>
<dbReference type="Proteomes" id="UP001558713">
    <property type="component" value="Unassembled WGS sequence"/>
</dbReference>
<accession>A0ABD0ZX11</accession>
<gene>
    <name evidence="1" type="ORF">V5N11_004936</name>
</gene>
<proteinExistence type="predicted"/>
<sequence>MEEVFPKLSQLSAHLQKMVYCLEQVIPDCLPQFRDYEQIFQVLDTDEKLRCLFKALCDDNEQLARKCVNNT</sequence>
<dbReference type="EMBL" id="JBANAX010000656">
    <property type="protein sequence ID" value="KAL1198968.1"/>
    <property type="molecule type" value="Genomic_DNA"/>
</dbReference>
<reference evidence="1 2" key="1">
    <citation type="submission" date="2024-04" db="EMBL/GenBank/DDBJ databases">
        <title>Genome assembly C_amara_ONT_v2.</title>
        <authorList>
            <person name="Yant L."/>
            <person name="Moore C."/>
            <person name="Slenker M."/>
        </authorList>
    </citation>
    <scope>NUCLEOTIDE SEQUENCE [LARGE SCALE GENOMIC DNA]</scope>
    <source>
        <tissue evidence="1">Leaf</tissue>
    </source>
</reference>
<name>A0ABD0ZX11_CARAN</name>
<evidence type="ECO:0000313" key="1">
    <source>
        <dbReference type="EMBL" id="KAL1198968.1"/>
    </source>
</evidence>
<protein>
    <submittedName>
        <fullName evidence="1">Uncharacterized protein</fullName>
    </submittedName>
</protein>
<evidence type="ECO:0000313" key="2">
    <source>
        <dbReference type="Proteomes" id="UP001558713"/>
    </source>
</evidence>
<comment type="caution">
    <text evidence="1">The sequence shown here is derived from an EMBL/GenBank/DDBJ whole genome shotgun (WGS) entry which is preliminary data.</text>
</comment>